<name>A0ABM1F2B3_PRICU</name>
<sequence>MPPGGNVARLPGRPPRQPPPVSKKDHTAYRNQPGRLGLCHGVQSGSSAPSRFSLPTSADERAVLFTCRCVLKGASCLALSIQFTEAFGKAVSSKPSLGGDLLESEILEMMEKVCHHSNFQNYGVKDVDGVRHLSGPGLPANEVPGVQAGGGRWPGRMSLLCEQLVGEIGDEEIFSTYKENPDKLATFLCRGEGLQGSCVDRKPKRRKLKSGEL</sequence>
<evidence type="ECO:0000256" key="1">
    <source>
        <dbReference type="SAM" id="MobiDB-lite"/>
    </source>
</evidence>
<dbReference type="InterPro" id="IPR052682">
    <property type="entry name" value="MZB1"/>
</dbReference>
<dbReference type="PANTHER" id="PTHR15881">
    <property type="entry name" value="MARGINAL ZONE B- AND B1-CELL-SPECIFIC PROTEIN"/>
    <property type="match status" value="1"/>
</dbReference>
<feature type="compositionally biased region" description="Pro residues" evidence="1">
    <location>
        <begin position="12"/>
        <end position="21"/>
    </location>
</feature>
<proteinExistence type="predicted"/>
<dbReference type="PANTHER" id="PTHR15881:SF2">
    <property type="entry name" value="MARGINAL ZONE B- AND B1-CELL-SPECIFIC PROTEIN"/>
    <property type="match status" value="1"/>
</dbReference>
<protein>
    <submittedName>
        <fullName evidence="3">Marginal zone B- and B1-cell-specific protein-like</fullName>
    </submittedName>
</protein>
<keyword evidence="2" id="KW-1185">Reference proteome</keyword>
<feature type="region of interest" description="Disordered" evidence="1">
    <location>
        <begin position="1"/>
        <end position="28"/>
    </location>
</feature>
<evidence type="ECO:0000313" key="2">
    <source>
        <dbReference type="Proteomes" id="UP000695022"/>
    </source>
</evidence>
<dbReference type="GeneID" id="106818384"/>
<reference evidence="3" key="1">
    <citation type="submission" date="2025-08" db="UniProtKB">
        <authorList>
            <consortium name="RefSeq"/>
        </authorList>
    </citation>
    <scope>IDENTIFICATION</scope>
</reference>
<gene>
    <name evidence="3" type="primary">LOC106818384</name>
</gene>
<dbReference type="RefSeq" id="XP_014678584.1">
    <property type="nucleotide sequence ID" value="XM_014823098.1"/>
</dbReference>
<dbReference type="Proteomes" id="UP000695022">
    <property type="component" value="Unplaced"/>
</dbReference>
<evidence type="ECO:0000313" key="3">
    <source>
        <dbReference type="RefSeq" id="XP_014678584.1"/>
    </source>
</evidence>
<organism evidence="2 3">
    <name type="scientific">Priapulus caudatus</name>
    <name type="common">Priapulid worm</name>
    <dbReference type="NCBI Taxonomy" id="37621"/>
    <lineage>
        <taxon>Eukaryota</taxon>
        <taxon>Metazoa</taxon>
        <taxon>Ecdysozoa</taxon>
        <taxon>Scalidophora</taxon>
        <taxon>Priapulida</taxon>
        <taxon>Priapulimorpha</taxon>
        <taxon>Priapulimorphida</taxon>
        <taxon>Priapulidae</taxon>
        <taxon>Priapulus</taxon>
    </lineage>
</organism>
<accession>A0ABM1F2B3</accession>